<keyword evidence="10" id="KW-0645">Protease</keyword>
<dbReference type="CDD" id="cd04271">
    <property type="entry name" value="ZnMc_ADAM_fungal"/>
    <property type="match status" value="1"/>
</dbReference>
<keyword evidence="10" id="KW-0482">Metalloprotease</keyword>
<dbReference type="SUPFAM" id="SSF55486">
    <property type="entry name" value="Metalloproteases ('zincins'), catalytic domain"/>
    <property type="match status" value="1"/>
</dbReference>
<dbReference type="SUPFAM" id="SSF57552">
    <property type="entry name" value="Blood coagulation inhibitor (disintegrin)"/>
    <property type="match status" value="1"/>
</dbReference>
<keyword evidence="7" id="KW-0732">Signal</keyword>
<comment type="caution">
    <text evidence="4">Lacks conserved residue(s) required for the propagation of feature annotation.</text>
</comment>
<dbReference type="InterPro" id="IPR001590">
    <property type="entry name" value="Peptidase_M12B"/>
</dbReference>
<reference evidence="10" key="1">
    <citation type="submission" date="2023-06" db="EMBL/GenBank/DDBJ databases">
        <title>Genome-scale phylogeny and comparative genomics of the fungal order Sordariales.</title>
        <authorList>
            <consortium name="Lawrence Berkeley National Laboratory"/>
            <person name="Hensen N."/>
            <person name="Bonometti L."/>
            <person name="Westerberg I."/>
            <person name="Brannstrom I.O."/>
            <person name="Guillou S."/>
            <person name="Cros-Aarteil S."/>
            <person name="Calhoun S."/>
            <person name="Haridas S."/>
            <person name="Kuo A."/>
            <person name="Mondo S."/>
            <person name="Pangilinan J."/>
            <person name="Riley R."/>
            <person name="Labutti K."/>
            <person name="Andreopoulos B."/>
            <person name="Lipzen A."/>
            <person name="Chen C."/>
            <person name="Yanf M."/>
            <person name="Daum C."/>
            <person name="Ng V."/>
            <person name="Clum A."/>
            <person name="Steindorff A."/>
            <person name="Ohm R."/>
            <person name="Martin F."/>
            <person name="Silar P."/>
            <person name="Natvig D."/>
            <person name="Lalanne C."/>
            <person name="Gautier V."/>
            <person name="Ament-Velasquez S.L."/>
            <person name="Kruys A."/>
            <person name="Hutchinson M.I."/>
            <person name="Powell A.J."/>
            <person name="Barry K."/>
            <person name="Miller A.N."/>
            <person name="Grigoriev I.V."/>
            <person name="Debuchy R."/>
            <person name="Gladieux P."/>
            <person name="Thoren M.H."/>
            <person name="Johannesson H."/>
        </authorList>
    </citation>
    <scope>NUCLEOTIDE SEQUENCE</scope>
    <source>
        <strain evidence="10">CBS 307.81</strain>
    </source>
</reference>
<keyword evidence="4" id="KW-0862">Zinc</keyword>
<dbReference type="PROSITE" id="PS50214">
    <property type="entry name" value="DISINTEGRIN_2"/>
    <property type="match status" value="1"/>
</dbReference>
<evidence type="ECO:0000256" key="5">
    <source>
        <dbReference type="SAM" id="MobiDB-lite"/>
    </source>
</evidence>
<gene>
    <name evidence="10" type="ORF">QBC41DRAFT_2394</name>
</gene>
<keyword evidence="10" id="KW-0378">Hydrolase</keyword>
<keyword evidence="4" id="KW-0479">Metal-binding</keyword>
<feature type="compositionally biased region" description="Polar residues" evidence="5">
    <location>
        <begin position="757"/>
        <end position="770"/>
    </location>
</feature>
<evidence type="ECO:0000256" key="1">
    <source>
        <dbReference type="ARBA" id="ARBA00023157"/>
    </source>
</evidence>
<comment type="function">
    <text evidence="2">Probable zinc protease.</text>
</comment>
<dbReference type="PANTHER" id="PTHR11905">
    <property type="entry name" value="ADAM A DISINTEGRIN AND METALLOPROTEASE DOMAIN"/>
    <property type="match status" value="1"/>
</dbReference>
<evidence type="ECO:0000259" key="8">
    <source>
        <dbReference type="PROSITE" id="PS50214"/>
    </source>
</evidence>
<comment type="caution">
    <text evidence="10">The sequence shown here is derived from an EMBL/GenBank/DDBJ whole genome shotgun (WGS) entry which is preliminary data.</text>
</comment>
<dbReference type="FunFam" id="4.10.70.10:FF:000003">
    <property type="entry name" value="Disintegrin and metalloproteinase domain-containing protein 17"/>
    <property type="match status" value="1"/>
</dbReference>
<dbReference type="GO" id="GO:0006508">
    <property type="term" value="P:proteolysis"/>
    <property type="evidence" value="ECO:0007669"/>
    <property type="project" value="InterPro"/>
</dbReference>
<dbReference type="Gene3D" id="4.10.70.10">
    <property type="entry name" value="Disintegrin domain"/>
    <property type="match status" value="1"/>
</dbReference>
<evidence type="ECO:0000256" key="3">
    <source>
        <dbReference type="ARBA" id="ARBA00074021"/>
    </source>
</evidence>
<keyword evidence="6" id="KW-1133">Transmembrane helix</keyword>
<keyword evidence="11" id="KW-1185">Reference proteome</keyword>
<feature type="binding site" evidence="4">
    <location>
        <position position="421"/>
    </location>
    <ligand>
        <name>Zn(2+)</name>
        <dbReference type="ChEBI" id="CHEBI:29105"/>
        <note>catalytic</note>
    </ligand>
</feature>
<dbReference type="InterPro" id="IPR024079">
    <property type="entry name" value="MetalloPept_cat_dom_sf"/>
</dbReference>
<feature type="domain" description="Disintegrin" evidence="8">
    <location>
        <begin position="508"/>
        <end position="598"/>
    </location>
</feature>
<feature type="transmembrane region" description="Helical" evidence="6">
    <location>
        <begin position="701"/>
        <end position="724"/>
    </location>
</feature>
<evidence type="ECO:0000313" key="10">
    <source>
        <dbReference type="EMBL" id="KAK0674532.1"/>
    </source>
</evidence>
<proteinExistence type="predicted"/>
<evidence type="ECO:0000256" key="2">
    <source>
        <dbReference type="ARBA" id="ARBA00056552"/>
    </source>
</evidence>
<feature type="signal peptide" evidence="7">
    <location>
        <begin position="1"/>
        <end position="23"/>
    </location>
</feature>
<keyword evidence="6" id="KW-0472">Membrane</keyword>
<evidence type="ECO:0000259" key="9">
    <source>
        <dbReference type="PROSITE" id="PS50215"/>
    </source>
</evidence>
<dbReference type="Pfam" id="PF13688">
    <property type="entry name" value="Reprolysin_5"/>
    <property type="match status" value="1"/>
</dbReference>
<feature type="binding site" evidence="4">
    <location>
        <position position="431"/>
    </location>
    <ligand>
        <name>Zn(2+)</name>
        <dbReference type="ChEBI" id="CHEBI:29105"/>
        <note>catalytic</note>
    </ligand>
</feature>
<name>A0AA39ZP44_9PEZI</name>
<protein>
    <recommendedName>
        <fullName evidence="3">Disintegrin and metalloproteinase domain-containing protein B</fullName>
    </recommendedName>
</protein>
<dbReference type="InterPro" id="IPR036436">
    <property type="entry name" value="Disintegrin_dom_sf"/>
</dbReference>
<feature type="binding site" evidence="4">
    <location>
        <position position="425"/>
    </location>
    <ligand>
        <name>Zn(2+)</name>
        <dbReference type="ChEBI" id="CHEBI:29105"/>
        <note>catalytic</note>
    </ligand>
</feature>
<keyword evidence="1" id="KW-1015">Disulfide bond</keyword>
<dbReference type="GO" id="GO:0046872">
    <property type="term" value="F:metal ion binding"/>
    <property type="evidence" value="ECO:0007669"/>
    <property type="project" value="UniProtKB-KW"/>
</dbReference>
<dbReference type="SMART" id="SM00050">
    <property type="entry name" value="DISIN"/>
    <property type="match status" value="1"/>
</dbReference>
<evidence type="ECO:0000256" key="7">
    <source>
        <dbReference type="SAM" id="SignalP"/>
    </source>
</evidence>
<dbReference type="PANTHER" id="PTHR11905:SF159">
    <property type="entry name" value="ADAM METALLOPROTEASE"/>
    <property type="match status" value="1"/>
</dbReference>
<sequence length="783" mass="84362">MLVTKAFAAALTAAGLLFQNAIAHSVQRRSLSYVTRIEDTIIQTPSHRVHAHTSFAVTFHLHNKHQNVRLSLDPNTDLFSDDAAVQHVGADGTITRVEPLDRQAIRVFRGESWVKEEGSTEWKHVGWARISLMRDGKNPIFTGVFTIQGDHHHVKTASSYRALAIEGDPEVNEEDDEYMVVWRDTDLSTEPDHADLKRDLSSTATCASDDLLSNQNPNSLVYRAFNEPLTEGTSINPRALFGRQDQVGGNGAGVNLADSIQSTKGCPTTKRVALIGIATDCGYTSKFRNKEEVRANIIDIVNSASELYERTFNISLGIQNLTISDAQCPGTPPPTAPWNTACSDSITINQRLSQFSEWRGRWEGDGNAYWTLLTSCGTGRAVGLAWLGAVCQRGATQQGNETTAAANVVVRTSTEWLVFAHETGHTFGAVHDCEERSCAAGEDKDSSCCPLSRTSCDAQANFIMNPSTGSGITQFSPCSIGNICSFLGRSSQRASCLASNRGLITITGQQCGNGIVEAGEDCDCGGEQSCAGNPCCDPKTCKFTTGSQCDFSNDECCTGQCRFASQGTICRASTGPCDPDERCSGTTAACPADESAPDGDSCGVSGSGLQCASGRCTSRDLQCKTMMGRLTTNNDTYSCSSSGCTLSCASPQFGANTCYSMRQYFLDGTPCEGGGKCLNGNCQGTQLGKQVLDWINDNKPIFIPVVTVVGLFFLIAVCSCLVSCCRRSTRSHRKIPKPVPPPYPYGNGMPAMRGPTPGQQGNYRHPQQQGWEPMRSPPPYRYA</sequence>
<organism evidence="10 11">
    <name type="scientific">Cercophora samala</name>
    <dbReference type="NCBI Taxonomy" id="330535"/>
    <lineage>
        <taxon>Eukaryota</taxon>
        <taxon>Fungi</taxon>
        <taxon>Dikarya</taxon>
        <taxon>Ascomycota</taxon>
        <taxon>Pezizomycotina</taxon>
        <taxon>Sordariomycetes</taxon>
        <taxon>Sordariomycetidae</taxon>
        <taxon>Sordariales</taxon>
        <taxon>Lasiosphaeriaceae</taxon>
        <taxon>Cercophora</taxon>
    </lineage>
</organism>
<feature type="active site" evidence="4">
    <location>
        <position position="422"/>
    </location>
</feature>
<feature type="domain" description="Peptidase M12B" evidence="9">
    <location>
        <begin position="270"/>
        <end position="487"/>
    </location>
</feature>
<evidence type="ECO:0000256" key="4">
    <source>
        <dbReference type="PROSITE-ProRule" id="PRU00276"/>
    </source>
</evidence>
<dbReference type="PROSITE" id="PS50215">
    <property type="entry name" value="ADAM_MEPRO"/>
    <property type="match status" value="1"/>
</dbReference>
<dbReference type="Gene3D" id="3.40.390.10">
    <property type="entry name" value="Collagenase (Catalytic Domain)"/>
    <property type="match status" value="1"/>
</dbReference>
<dbReference type="AlphaFoldDB" id="A0AA39ZP44"/>
<dbReference type="GO" id="GO:0004222">
    <property type="term" value="F:metalloendopeptidase activity"/>
    <property type="evidence" value="ECO:0007669"/>
    <property type="project" value="InterPro"/>
</dbReference>
<feature type="chain" id="PRO_5041253770" description="Disintegrin and metalloproteinase domain-containing protein B" evidence="7">
    <location>
        <begin position="24"/>
        <end position="783"/>
    </location>
</feature>
<dbReference type="InterPro" id="IPR034028">
    <property type="entry name" value="ZnMc_ADAM_fungal"/>
</dbReference>
<evidence type="ECO:0000256" key="6">
    <source>
        <dbReference type="SAM" id="Phobius"/>
    </source>
</evidence>
<dbReference type="Pfam" id="PF00200">
    <property type="entry name" value="Disintegrin"/>
    <property type="match status" value="1"/>
</dbReference>
<dbReference type="InterPro" id="IPR001762">
    <property type="entry name" value="Disintegrin_dom"/>
</dbReference>
<dbReference type="Proteomes" id="UP001174997">
    <property type="component" value="Unassembled WGS sequence"/>
</dbReference>
<keyword evidence="6" id="KW-0812">Transmembrane</keyword>
<dbReference type="EMBL" id="JAULSY010000001">
    <property type="protein sequence ID" value="KAK0674532.1"/>
    <property type="molecule type" value="Genomic_DNA"/>
</dbReference>
<feature type="region of interest" description="Disordered" evidence="5">
    <location>
        <begin position="732"/>
        <end position="783"/>
    </location>
</feature>
<accession>A0AA39ZP44</accession>
<evidence type="ECO:0000313" key="11">
    <source>
        <dbReference type="Proteomes" id="UP001174997"/>
    </source>
</evidence>